<feature type="compositionally biased region" description="Polar residues" evidence="1">
    <location>
        <begin position="29"/>
        <end position="53"/>
    </location>
</feature>
<proteinExistence type="predicted"/>
<protein>
    <submittedName>
        <fullName evidence="2">Uncharacterized protein</fullName>
    </submittedName>
</protein>
<feature type="compositionally biased region" description="Polar residues" evidence="1">
    <location>
        <begin position="117"/>
        <end position="129"/>
    </location>
</feature>
<accession>A0AAJ0DAG6</accession>
<name>A0AAJ0DAG6_9PEZI</name>
<feature type="compositionally biased region" description="Polar residues" evidence="1">
    <location>
        <begin position="301"/>
        <end position="314"/>
    </location>
</feature>
<organism evidence="2 3">
    <name type="scientific">Extremus antarcticus</name>
    <dbReference type="NCBI Taxonomy" id="702011"/>
    <lineage>
        <taxon>Eukaryota</taxon>
        <taxon>Fungi</taxon>
        <taxon>Dikarya</taxon>
        <taxon>Ascomycota</taxon>
        <taxon>Pezizomycotina</taxon>
        <taxon>Dothideomycetes</taxon>
        <taxon>Dothideomycetidae</taxon>
        <taxon>Mycosphaerellales</taxon>
        <taxon>Extremaceae</taxon>
        <taxon>Extremus</taxon>
    </lineage>
</organism>
<feature type="region of interest" description="Disordered" evidence="1">
    <location>
        <begin position="22"/>
        <end position="53"/>
    </location>
</feature>
<feature type="region of interest" description="Disordered" evidence="1">
    <location>
        <begin position="474"/>
        <end position="507"/>
    </location>
</feature>
<keyword evidence="3" id="KW-1185">Reference proteome</keyword>
<feature type="region of interest" description="Disordered" evidence="1">
    <location>
        <begin position="84"/>
        <end position="142"/>
    </location>
</feature>
<dbReference type="EMBL" id="JAWDJX010000101">
    <property type="protein sequence ID" value="KAK3046297.1"/>
    <property type="molecule type" value="Genomic_DNA"/>
</dbReference>
<reference evidence="2" key="1">
    <citation type="submission" date="2023-04" db="EMBL/GenBank/DDBJ databases">
        <title>Black Yeasts Isolated from many extreme environments.</title>
        <authorList>
            <person name="Coleine C."/>
            <person name="Stajich J.E."/>
            <person name="Selbmann L."/>
        </authorList>
    </citation>
    <scope>NUCLEOTIDE SEQUENCE</scope>
    <source>
        <strain evidence="2">CCFEE 5312</strain>
    </source>
</reference>
<feature type="region of interest" description="Disordered" evidence="1">
    <location>
        <begin position="416"/>
        <end position="447"/>
    </location>
</feature>
<feature type="compositionally biased region" description="Basic residues" evidence="1">
    <location>
        <begin position="491"/>
        <end position="501"/>
    </location>
</feature>
<gene>
    <name evidence="2" type="ORF">LTR09_012205</name>
</gene>
<dbReference type="Proteomes" id="UP001271007">
    <property type="component" value="Unassembled WGS sequence"/>
</dbReference>
<evidence type="ECO:0000313" key="2">
    <source>
        <dbReference type="EMBL" id="KAK3046297.1"/>
    </source>
</evidence>
<feature type="region of interest" description="Disordered" evidence="1">
    <location>
        <begin position="298"/>
        <end position="349"/>
    </location>
</feature>
<comment type="caution">
    <text evidence="2">The sequence shown here is derived from an EMBL/GenBank/DDBJ whole genome shotgun (WGS) entry which is preliminary data.</text>
</comment>
<evidence type="ECO:0000313" key="3">
    <source>
        <dbReference type="Proteomes" id="UP001271007"/>
    </source>
</evidence>
<sequence>MIEASLPNAWDDLYNTTCLRTEEGDEGEVTSSEATSQLQSTSLHDTPVSSSSTDNLYWTPGEYSQDHQIRTELSAPGRAGIKRHIGCNAGETSPGAEEPAAKKHQLPVAANIKKSNRSTSANAPKQSKLSIEPPTLTITPPQLSITYNDQGMGDNIIVRDRPLATPFSGRAVDESPTRRLEASAQHALDVCGSTPTTQAPTPATKASSLITTFGGKAVKDIAYATAGRIRDLIYPPPPDMSALIEPKDTRLIRWLDESPHFQPLAMSLESVRKLSASSIVGVKSTLQEEMRARDDMFRPASESTAEGTAQTPARKSQKGRLSEMGTKAAKVPQTPALQNREAGEDPTVPEAVRRLRSRGVMSKSAATIEETPALKPKNITLKTDSALYVGGAGQLSASFGVSDEEEPTMGIAHSAAEAPFSTSSGKVQNTDLPQSSPDVLNNDVGSTPFTIRRHATSQPSSGSAADQALAADVPVATIERGDNGNVGLEKKGRRKSLRLKKASNDDP</sequence>
<evidence type="ECO:0000256" key="1">
    <source>
        <dbReference type="SAM" id="MobiDB-lite"/>
    </source>
</evidence>
<feature type="compositionally biased region" description="Polar residues" evidence="1">
    <location>
        <begin position="420"/>
        <end position="447"/>
    </location>
</feature>
<dbReference type="AlphaFoldDB" id="A0AAJ0DAG6"/>